<feature type="compositionally biased region" description="Low complexity" evidence="5">
    <location>
        <begin position="188"/>
        <end position="198"/>
    </location>
</feature>
<feature type="region of interest" description="Disordered" evidence="5">
    <location>
        <begin position="1"/>
        <end position="25"/>
    </location>
</feature>
<evidence type="ECO:0000256" key="1">
    <source>
        <dbReference type="ARBA" id="ARBA00004123"/>
    </source>
</evidence>
<feature type="domain" description="Origin recognition complex subunit 2 RecA-like" evidence="6">
    <location>
        <begin position="397"/>
        <end position="571"/>
    </location>
</feature>
<dbReference type="InterPro" id="IPR056772">
    <property type="entry name" value="RecA-like_ORC2"/>
</dbReference>
<evidence type="ECO:0000259" key="7">
    <source>
        <dbReference type="Pfam" id="PF24882"/>
    </source>
</evidence>
<evidence type="ECO:0000256" key="3">
    <source>
        <dbReference type="ARBA" id="ARBA00022705"/>
    </source>
</evidence>
<evidence type="ECO:0000256" key="2">
    <source>
        <dbReference type="ARBA" id="ARBA00007421"/>
    </source>
</evidence>
<sequence>MVSAKDGVGKQRPTHKPNIPSTLHTARVPITYQSEDQIPILFVNRSRTHELGRKLRKVYKASPSSRSPGGRRGRVGEGLVEAADDEEGTAAGGKEEGDDVDLLSASPSSRRNDERWKRTGSGGALPLDGDNGLLGDPSYYDSPTRAPLLGRFLHTFADSKRKTPSTPGASQSPESVKRVRFSPVVDDAATAPETPTKKTPTRGKHGPGSSPLSRSVRTPPDISARPASEDMTPTKPTRRTSSRLSGADSGTPVDDNGNDNALSRSELSRERRRLRNERVMTRAGVGGSDAVDEGSDEEEDAGEDKESDEDSGSDEVESDAGSAADEEEERRATDEDEDADFISAQPAHEQYFHLSGPSSTPTKNRTSNATLASLPSVSHADYTRVLPLIPPKHARERTRLVNRHTRQFPHWHHEMLHGFSVALYGFGSKRGLLNEFAEYMGKASVSPVAIFNAFERCVSVKTLVEDLVDGICRAHLTSSGKKLPRTLPAQLALLRSWFGDKPDPSLPYTHLYIIVHNIDAPGLRSDRAQDVLSHLAALPRIHLACSVDHVDAGLLWDGRKHARFRFAWHDCATFEPYDVEARDVVGSLGVVAPEVGAGGKGLKGLVWVMRSLQANVRRIFGVAVKAMMERMDGGDGSGGGEKRDGDEDHEAPDDDSDDSDDQQSKKRPNSRRPGRPGASSSSSALTHQPPSFAIPFSDLFSLCRDQFLASSEQTFRTQLREFLDHGLLRVGRGVGGAEVVWVPAGRKELEKVEGVVKEMG</sequence>
<evidence type="ECO:0000313" key="8">
    <source>
        <dbReference type="EMBL" id="KXS16637.1"/>
    </source>
</evidence>
<dbReference type="EMBL" id="KQ965751">
    <property type="protein sequence ID" value="KXS16637.1"/>
    <property type="molecule type" value="Genomic_DNA"/>
</dbReference>
<evidence type="ECO:0000259" key="6">
    <source>
        <dbReference type="Pfam" id="PF04084"/>
    </source>
</evidence>
<dbReference type="InterPro" id="IPR007220">
    <property type="entry name" value="ORC2"/>
</dbReference>
<keyword evidence="4" id="KW-0539">Nucleus</keyword>
<proteinExistence type="inferred from homology"/>
<feature type="region of interest" description="Disordered" evidence="5">
    <location>
        <begin position="157"/>
        <end position="338"/>
    </location>
</feature>
<dbReference type="Proteomes" id="UP000070544">
    <property type="component" value="Unassembled WGS sequence"/>
</dbReference>
<keyword evidence="9" id="KW-1185">Reference proteome</keyword>
<feature type="region of interest" description="Disordered" evidence="5">
    <location>
        <begin position="54"/>
        <end position="145"/>
    </location>
</feature>
<dbReference type="Pfam" id="PF04084">
    <property type="entry name" value="RecA-like_ORC2"/>
    <property type="match status" value="1"/>
</dbReference>
<dbReference type="PANTHER" id="PTHR14052:SF0">
    <property type="entry name" value="ORIGIN RECOGNITION COMPLEX SUBUNIT 2"/>
    <property type="match status" value="1"/>
</dbReference>
<dbReference type="OrthoDB" id="346673at2759"/>
<dbReference type="InterPro" id="IPR056773">
    <property type="entry name" value="WHD_ORC2"/>
</dbReference>
<feature type="region of interest" description="Disordered" evidence="5">
    <location>
        <begin position="631"/>
        <end position="688"/>
    </location>
</feature>
<gene>
    <name evidence="8" type="ORF">M427DRAFT_133982</name>
</gene>
<comment type="subcellular location">
    <subcellularLocation>
        <location evidence="1">Nucleus</location>
    </subcellularLocation>
</comment>
<name>A0A139AIL5_GONPJ</name>
<feature type="compositionally biased region" description="Acidic residues" evidence="5">
    <location>
        <begin position="647"/>
        <end position="661"/>
    </location>
</feature>
<dbReference type="GO" id="GO:0005664">
    <property type="term" value="C:nuclear origin of replication recognition complex"/>
    <property type="evidence" value="ECO:0007669"/>
    <property type="project" value="TreeGrafter"/>
</dbReference>
<dbReference type="STRING" id="1344416.A0A139AIL5"/>
<accession>A0A139AIL5</accession>
<feature type="domain" description="Origin recognition complex subunit 2 winged-helix" evidence="7">
    <location>
        <begin position="688"/>
        <end position="748"/>
    </location>
</feature>
<feature type="compositionally biased region" description="Acidic residues" evidence="5">
    <location>
        <begin position="290"/>
        <end position="338"/>
    </location>
</feature>
<reference evidence="8 9" key="1">
    <citation type="journal article" date="2015" name="Genome Biol. Evol.">
        <title>Phylogenomic analyses indicate that early fungi evolved digesting cell walls of algal ancestors of land plants.</title>
        <authorList>
            <person name="Chang Y."/>
            <person name="Wang S."/>
            <person name="Sekimoto S."/>
            <person name="Aerts A.L."/>
            <person name="Choi C."/>
            <person name="Clum A."/>
            <person name="LaButti K.M."/>
            <person name="Lindquist E.A."/>
            <person name="Yee Ngan C."/>
            <person name="Ohm R.A."/>
            <person name="Salamov A.A."/>
            <person name="Grigoriev I.V."/>
            <person name="Spatafora J.W."/>
            <person name="Berbee M.L."/>
        </authorList>
    </citation>
    <scope>NUCLEOTIDE SEQUENCE [LARGE SCALE GENOMIC DNA]</scope>
    <source>
        <strain evidence="8 9">JEL478</strain>
    </source>
</reference>
<feature type="compositionally biased region" description="Basic residues" evidence="5">
    <location>
        <begin position="665"/>
        <end position="674"/>
    </location>
</feature>
<comment type="similarity">
    <text evidence="2">Belongs to the ORC2 family.</text>
</comment>
<feature type="compositionally biased region" description="Low complexity" evidence="5">
    <location>
        <begin position="675"/>
        <end position="684"/>
    </location>
</feature>
<feature type="compositionally biased region" description="Low complexity" evidence="5">
    <location>
        <begin position="124"/>
        <end position="136"/>
    </location>
</feature>
<evidence type="ECO:0000313" key="9">
    <source>
        <dbReference type="Proteomes" id="UP000070544"/>
    </source>
</evidence>
<keyword evidence="3" id="KW-0235">DNA replication</keyword>
<protein>
    <submittedName>
        <fullName evidence="8">ORC2-domain-containing protein</fullName>
    </submittedName>
</protein>
<dbReference type="GO" id="GO:0006260">
    <property type="term" value="P:DNA replication"/>
    <property type="evidence" value="ECO:0007669"/>
    <property type="project" value="UniProtKB-KW"/>
</dbReference>
<dbReference type="GO" id="GO:0003688">
    <property type="term" value="F:DNA replication origin binding"/>
    <property type="evidence" value="ECO:0007669"/>
    <property type="project" value="TreeGrafter"/>
</dbReference>
<feature type="compositionally biased region" description="Polar residues" evidence="5">
    <location>
        <begin position="164"/>
        <end position="174"/>
    </location>
</feature>
<dbReference type="PANTHER" id="PTHR14052">
    <property type="entry name" value="ORIGIN RECOGNITION COMPLEX SUBUNIT 2"/>
    <property type="match status" value="1"/>
</dbReference>
<dbReference type="Pfam" id="PF24882">
    <property type="entry name" value="WHD_ORC2"/>
    <property type="match status" value="1"/>
</dbReference>
<organism evidence="8 9">
    <name type="scientific">Gonapodya prolifera (strain JEL478)</name>
    <name type="common">Monoblepharis prolifera</name>
    <dbReference type="NCBI Taxonomy" id="1344416"/>
    <lineage>
        <taxon>Eukaryota</taxon>
        <taxon>Fungi</taxon>
        <taxon>Fungi incertae sedis</taxon>
        <taxon>Chytridiomycota</taxon>
        <taxon>Chytridiomycota incertae sedis</taxon>
        <taxon>Monoblepharidomycetes</taxon>
        <taxon>Monoblepharidales</taxon>
        <taxon>Gonapodyaceae</taxon>
        <taxon>Gonapodya</taxon>
    </lineage>
</organism>
<dbReference type="OMA" id="EWVWIPL"/>
<dbReference type="AlphaFoldDB" id="A0A139AIL5"/>
<evidence type="ECO:0000256" key="5">
    <source>
        <dbReference type="SAM" id="MobiDB-lite"/>
    </source>
</evidence>
<evidence type="ECO:0000256" key="4">
    <source>
        <dbReference type="ARBA" id="ARBA00023242"/>
    </source>
</evidence>